<dbReference type="InterPro" id="IPR029510">
    <property type="entry name" value="Ald_DH_CS_GLU"/>
</dbReference>
<evidence type="ECO:0000259" key="5">
    <source>
        <dbReference type="Pfam" id="PF00171"/>
    </source>
</evidence>
<dbReference type="InterPro" id="IPR044086">
    <property type="entry name" value="LUC3-like"/>
</dbReference>
<sequence length="470" mass="50437">MDNRFGLIINGQKRDGDLPPRPVINPATGEVLRNAPEASVKLLNLAVESAQVAFKSWKNVSHITRKAMLTEIADKIEGATEELATLIVEEQGKPLDLAMMEVGGAVAWTRYAADADVPVKVIQDDANKRIELHHKPIGVVASITPWNWPMMIAVWHVMPALRTGNCVIIKPSELTPFSTLKMIEIMADVLPDGVINVLSGGGELGQAISEHKDINKIVFTGSTATGQRIMSAASTNLKRLTLELGGNDAAIVLPGSSINDIAQPLFQTSFINMGQTCAALKRLYVHESQYDEVCQALADIASAQTVGNGLDEGVTFGPVQNRNQFQKVQELIEDAVAQGAKVLSGGKPLDESGYLFPPTIVTNVSNGVRIVDEEQFGPVLPVIPYQTVEQAIQLANDSDLGLGGSVWGSDVDQAQMVAAQLECGTVWVNGHAEVLPHAPFGGNKMSGFGVEFGEEGLLENTQPQLININR</sequence>
<dbReference type="AlphaFoldDB" id="A0AAV2VRW1"/>
<dbReference type="InterPro" id="IPR016161">
    <property type="entry name" value="Ald_DH/histidinol_DH"/>
</dbReference>
<dbReference type="PROSITE" id="PS00070">
    <property type="entry name" value="ALDEHYDE_DEHYDR_CYS"/>
    <property type="match status" value="1"/>
</dbReference>
<dbReference type="RefSeq" id="WP_022612236.1">
    <property type="nucleotide sequence ID" value="NZ_LK391965.1"/>
</dbReference>
<name>A0AAV2VRW1_9VIBR</name>
<dbReference type="GO" id="GO:0016620">
    <property type="term" value="F:oxidoreductase activity, acting on the aldehyde or oxo group of donors, NAD or NADP as acceptor"/>
    <property type="evidence" value="ECO:0007669"/>
    <property type="project" value="InterPro"/>
</dbReference>
<dbReference type="InterPro" id="IPR016160">
    <property type="entry name" value="Ald_DH_CS_CYS"/>
</dbReference>
<accession>A0AAV2VRW1</accession>
<proteinExistence type="inferred from homology"/>
<evidence type="ECO:0000313" key="7">
    <source>
        <dbReference type="Proteomes" id="UP000018211"/>
    </source>
</evidence>
<dbReference type="Pfam" id="PF00171">
    <property type="entry name" value="Aldedh"/>
    <property type="match status" value="1"/>
</dbReference>
<evidence type="ECO:0000256" key="4">
    <source>
        <dbReference type="RuleBase" id="RU003345"/>
    </source>
</evidence>
<comment type="caution">
    <text evidence="6">The sequence shown here is derived from an EMBL/GenBank/DDBJ whole genome shotgun (WGS) entry which is preliminary data.</text>
</comment>
<organism evidence="6 7">
    <name type="scientific">Vibrio nigripulchritudo SOn1</name>
    <dbReference type="NCBI Taxonomy" id="1238450"/>
    <lineage>
        <taxon>Bacteria</taxon>
        <taxon>Pseudomonadati</taxon>
        <taxon>Pseudomonadota</taxon>
        <taxon>Gammaproteobacteria</taxon>
        <taxon>Vibrionales</taxon>
        <taxon>Vibrionaceae</taxon>
        <taxon>Vibrio</taxon>
    </lineage>
</organism>
<dbReference type="PROSITE" id="PS00687">
    <property type="entry name" value="ALDEHYDE_DEHYDR_GLU"/>
    <property type="match status" value="1"/>
</dbReference>
<dbReference type="Gene3D" id="3.40.605.10">
    <property type="entry name" value="Aldehyde Dehydrogenase, Chain A, domain 1"/>
    <property type="match status" value="1"/>
</dbReference>
<dbReference type="EMBL" id="CAOF01000120">
    <property type="protein sequence ID" value="CCO47419.1"/>
    <property type="molecule type" value="Genomic_DNA"/>
</dbReference>
<dbReference type="FunFam" id="3.40.605.10:FF:000007">
    <property type="entry name" value="NAD/NADP-dependent betaine aldehyde dehydrogenase"/>
    <property type="match status" value="1"/>
</dbReference>
<evidence type="ECO:0000256" key="3">
    <source>
        <dbReference type="PROSITE-ProRule" id="PRU10007"/>
    </source>
</evidence>
<dbReference type="FunFam" id="3.40.309.10:FF:000009">
    <property type="entry name" value="Aldehyde dehydrogenase A"/>
    <property type="match status" value="1"/>
</dbReference>
<dbReference type="Proteomes" id="UP000018211">
    <property type="component" value="Unassembled WGS sequence"/>
</dbReference>
<evidence type="ECO:0000256" key="1">
    <source>
        <dbReference type="ARBA" id="ARBA00009986"/>
    </source>
</evidence>
<dbReference type="PANTHER" id="PTHR11699">
    <property type="entry name" value="ALDEHYDE DEHYDROGENASE-RELATED"/>
    <property type="match status" value="1"/>
</dbReference>
<dbReference type="SUPFAM" id="SSF53720">
    <property type="entry name" value="ALDH-like"/>
    <property type="match status" value="1"/>
</dbReference>
<comment type="similarity">
    <text evidence="1 4">Belongs to the aldehyde dehydrogenase family.</text>
</comment>
<dbReference type="Gene3D" id="3.40.309.10">
    <property type="entry name" value="Aldehyde Dehydrogenase, Chain A, domain 2"/>
    <property type="match status" value="1"/>
</dbReference>
<reference evidence="6 7" key="1">
    <citation type="journal article" date="2013" name="ISME J.">
        <title>Comparative genomics of pathogenic lineages of Vibrio nigripulchritudo identifies virulence-associated traits.</title>
        <authorList>
            <person name="Goudenege D."/>
            <person name="Labreuche Y."/>
            <person name="Krin E."/>
            <person name="Ansquer D."/>
            <person name="Mangenot S."/>
            <person name="Calteau A."/>
            <person name="Medigue C."/>
            <person name="Mazel D."/>
            <person name="Polz M.F."/>
            <person name="Le Roux F."/>
        </authorList>
    </citation>
    <scope>NUCLEOTIDE SEQUENCE [LARGE SCALE GENOMIC DNA]</scope>
    <source>
        <strain evidence="6 7">SOn1</strain>
    </source>
</reference>
<dbReference type="InterPro" id="IPR016163">
    <property type="entry name" value="Ald_DH_C"/>
</dbReference>
<feature type="domain" description="Aldehyde dehydrogenase" evidence="5">
    <location>
        <begin position="22"/>
        <end position="464"/>
    </location>
</feature>
<dbReference type="CDD" id="cd07106">
    <property type="entry name" value="ALDH_AldA-AAD23400"/>
    <property type="match status" value="1"/>
</dbReference>
<gene>
    <name evidence="6" type="ORF">VIBNISOn1_30113</name>
</gene>
<evidence type="ECO:0000256" key="2">
    <source>
        <dbReference type="ARBA" id="ARBA00023002"/>
    </source>
</evidence>
<feature type="active site" evidence="3">
    <location>
        <position position="243"/>
    </location>
</feature>
<protein>
    <submittedName>
        <fullName evidence="6">Aldehyde dehydrogenase</fullName>
    </submittedName>
</protein>
<dbReference type="InterPro" id="IPR016162">
    <property type="entry name" value="Ald_DH_N"/>
</dbReference>
<keyword evidence="2 4" id="KW-0560">Oxidoreductase</keyword>
<dbReference type="InterPro" id="IPR015590">
    <property type="entry name" value="Aldehyde_DH_dom"/>
</dbReference>
<evidence type="ECO:0000313" key="6">
    <source>
        <dbReference type="EMBL" id="CCO47419.1"/>
    </source>
</evidence>